<feature type="signal peptide" evidence="1">
    <location>
        <begin position="1"/>
        <end position="27"/>
    </location>
</feature>
<feature type="chain" id="PRO_5047478491" description="Lipoprotein" evidence="1">
    <location>
        <begin position="28"/>
        <end position="165"/>
    </location>
</feature>
<reference evidence="3" key="1">
    <citation type="journal article" date="2019" name="Int. J. Syst. Evol. Microbiol.">
        <title>The Global Catalogue of Microorganisms (GCM) 10K type strain sequencing project: providing services to taxonomists for standard genome sequencing and annotation.</title>
        <authorList>
            <consortium name="The Broad Institute Genomics Platform"/>
            <consortium name="The Broad Institute Genome Sequencing Center for Infectious Disease"/>
            <person name="Wu L."/>
            <person name="Ma J."/>
        </authorList>
    </citation>
    <scope>NUCLEOTIDE SEQUENCE [LARGE SCALE GENOMIC DNA]</scope>
    <source>
        <strain evidence="3">JCM 15443</strain>
    </source>
</reference>
<dbReference type="PROSITE" id="PS51257">
    <property type="entry name" value="PROKAR_LIPOPROTEIN"/>
    <property type="match status" value="1"/>
</dbReference>
<sequence length="165" mass="17659">MRVHTPSVLLAALLPLALGACRQPAQAGAAGEPSEDLVSRVLFTATGAYDAQADMRERIPGSLRRATWTTRPPLPAREIVVQYDSDARPLAWFLHFTAPQFTAQDLAGEGASTVQTPQGQGWRPAPGTRLADVLILPLPGGDMNVLTRGYVTQAEAALLPAFHPR</sequence>
<proteinExistence type="predicted"/>
<evidence type="ECO:0000256" key="1">
    <source>
        <dbReference type="SAM" id="SignalP"/>
    </source>
</evidence>
<organism evidence="2 3">
    <name type="scientific">Deinococcus aerophilus</name>
    <dbReference type="NCBI Taxonomy" id="522488"/>
    <lineage>
        <taxon>Bacteria</taxon>
        <taxon>Thermotogati</taxon>
        <taxon>Deinococcota</taxon>
        <taxon>Deinococci</taxon>
        <taxon>Deinococcales</taxon>
        <taxon>Deinococcaceae</taxon>
        <taxon>Deinococcus</taxon>
    </lineage>
</organism>
<protein>
    <recommendedName>
        <fullName evidence="4">Lipoprotein</fullName>
    </recommendedName>
</protein>
<evidence type="ECO:0000313" key="3">
    <source>
        <dbReference type="Proteomes" id="UP000661918"/>
    </source>
</evidence>
<keyword evidence="3" id="KW-1185">Reference proteome</keyword>
<comment type="caution">
    <text evidence="2">The sequence shown here is derived from an EMBL/GenBank/DDBJ whole genome shotgun (WGS) entry which is preliminary data.</text>
</comment>
<keyword evidence="1" id="KW-0732">Signal</keyword>
<dbReference type="EMBL" id="BMOM01000006">
    <property type="protein sequence ID" value="GGM04479.1"/>
    <property type="molecule type" value="Genomic_DNA"/>
</dbReference>
<name>A0ABQ2GNX6_9DEIO</name>
<evidence type="ECO:0008006" key="4">
    <source>
        <dbReference type="Google" id="ProtNLM"/>
    </source>
</evidence>
<dbReference type="Proteomes" id="UP000661918">
    <property type="component" value="Unassembled WGS sequence"/>
</dbReference>
<accession>A0ABQ2GNX6</accession>
<evidence type="ECO:0000313" key="2">
    <source>
        <dbReference type="EMBL" id="GGM04479.1"/>
    </source>
</evidence>
<gene>
    <name evidence="2" type="ORF">GCM10010841_11080</name>
</gene>